<protein>
    <submittedName>
        <fullName evidence="1">Uncharacterized protein</fullName>
    </submittedName>
</protein>
<dbReference type="AlphaFoldDB" id="X0X2E6"/>
<proteinExistence type="predicted"/>
<sequence length="47" mass="5478">NSPNYDPIILTRCLQPDYNQKGRGVKKYQQSSKNNLLQELKNTLISR</sequence>
<dbReference type="EMBL" id="BARS01047911">
    <property type="protein sequence ID" value="GAG30818.1"/>
    <property type="molecule type" value="Genomic_DNA"/>
</dbReference>
<evidence type="ECO:0000313" key="1">
    <source>
        <dbReference type="EMBL" id="GAG30818.1"/>
    </source>
</evidence>
<gene>
    <name evidence="1" type="ORF">S01H1_71906</name>
</gene>
<feature type="non-terminal residue" evidence="1">
    <location>
        <position position="1"/>
    </location>
</feature>
<accession>X0X2E6</accession>
<reference evidence="1" key="1">
    <citation type="journal article" date="2014" name="Front. Microbiol.">
        <title>High frequency of phylogenetically diverse reductive dehalogenase-homologous genes in deep subseafloor sedimentary metagenomes.</title>
        <authorList>
            <person name="Kawai M."/>
            <person name="Futagami T."/>
            <person name="Toyoda A."/>
            <person name="Takaki Y."/>
            <person name="Nishi S."/>
            <person name="Hori S."/>
            <person name="Arai W."/>
            <person name="Tsubouchi T."/>
            <person name="Morono Y."/>
            <person name="Uchiyama I."/>
            <person name="Ito T."/>
            <person name="Fujiyama A."/>
            <person name="Inagaki F."/>
            <person name="Takami H."/>
        </authorList>
    </citation>
    <scope>NUCLEOTIDE SEQUENCE</scope>
    <source>
        <strain evidence="1">Expedition CK06-06</strain>
    </source>
</reference>
<name>X0X2E6_9ZZZZ</name>
<organism evidence="1">
    <name type="scientific">marine sediment metagenome</name>
    <dbReference type="NCBI Taxonomy" id="412755"/>
    <lineage>
        <taxon>unclassified sequences</taxon>
        <taxon>metagenomes</taxon>
        <taxon>ecological metagenomes</taxon>
    </lineage>
</organism>
<comment type="caution">
    <text evidence="1">The sequence shown here is derived from an EMBL/GenBank/DDBJ whole genome shotgun (WGS) entry which is preliminary data.</text>
</comment>